<dbReference type="AlphaFoldDB" id="A0A0U2XFQ5"/>
<reference evidence="3" key="1">
    <citation type="submission" date="2015-12" db="EMBL/GenBank/DDBJ databases">
        <authorList>
            <person name="Lauer A."/>
            <person name="Humrighouse B."/>
            <person name="Loparev V."/>
            <person name="Shewmaker P.L."/>
            <person name="Whitney A.M."/>
            <person name="McLaughlin R.W."/>
        </authorList>
    </citation>
    <scope>NUCLEOTIDE SEQUENCE [LARGE SCALE GENOMIC DNA]</scope>
    <source>
        <strain evidence="3">LMG 26678</strain>
    </source>
</reference>
<dbReference type="PIRSF" id="PIRSF036521">
    <property type="entry name" value="UCP036521_pph"/>
    <property type="match status" value="1"/>
</dbReference>
<dbReference type="CDD" id="cd11523">
    <property type="entry name" value="NTP-PPase"/>
    <property type="match status" value="1"/>
</dbReference>
<dbReference type="SUPFAM" id="SSF101386">
    <property type="entry name" value="all-alpha NTP pyrophosphatases"/>
    <property type="match status" value="1"/>
</dbReference>
<evidence type="ECO:0000259" key="1">
    <source>
        <dbReference type="Pfam" id="PF03819"/>
    </source>
</evidence>
<dbReference type="EMBL" id="CP013655">
    <property type="protein sequence ID" value="ALS36157.1"/>
    <property type="molecule type" value="Genomic_DNA"/>
</dbReference>
<keyword evidence="3" id="KW-1185">Reference proteome</keyword>
<dbReference type="RefSeq" id="WP_208929460.1">
    <property type="nucleotide sequence ID" value="NZ_CP013655.1"/>
</dbReference>
<dbReference type="STRING" id="118060.ATZ35_02965"/>
<feature type="domain" description="NTP pyrophosphohydrolase MazG-like" evidence="1">
    <location>
        <begin position="29"/>
        <end position="103"/>
    </location>
</feature>
<accession>A0A0U2XFQ5</accession>
<dbReference type="Gene3D" id="1.10.287.1080">
    <property type="entry name" value="MazG-like"/>
    <property type="match status" value="1"/>
</dbReference>
<dbReference type="InterPro" id="IPR004518">
    <property type="entry name" value="MazG-like_dom"/>
</dbReference>
<organism evidence="2 3">
    <name type="scientific">Enterococcus rotai</name>
    <dbReference type="NCBI Taxonomy" id="118060"/>
    <lineage>
        <taxon>Bacteria</taxon>
        <taxon>Bacillati</taxon>
        <taxon>Bacillota</taxon>
        <taxon>Bacilli</taxon>
        <taxon>Lactobacillales</taxon>
        <taxon>Enterococcaceae</taxon>
        <taxon>Enterococcus</taxon>
    </lineage>
</organism>
<proteinExistence type="predicted"/>
<dbReference type="Pfam" id="PF03819">
    <property type="entry name" value="MazG"/>
    <property type="match status" value="1"/>
</dbReference>
<name>A0A0U2XFQ5_9ENTE</name>
<evidence type="ECO:0000313" key="3">
    <source>
        <dbReference type="Proteomes" id="UP000067523"/>
    </source>
</evidence>
<gene>
    <name evidence="2" type="ORF">ATZ35_02965</name>
</gene>
<dbReference type="Proteomes" id="UP000067523">
    <property type="component" value="Chromosome"/>
</dbReference>
<protein>
    <recommendedName>
        <fullName evidence="1">NTP pyrophosphohydrolase MazG-like domain-containing protein</fullName>
    </recommendedName>
</protein>
<dbReference type="KEGG" id="erx:ATZ35_02965"/>
<evidence type="ECO:0000313" key="2">
    <source>
        <dbReference type="EMBL" id="ALS36157.1"/>
    </source>
</evidence>
<sequence length="114" mass="13516">MELQQYQQWISHFYKKRGWYALNSFIRVSFLAEETGEVARAVRALEIGRDRPDEKSKAPEHLVQDLTEELGDVLDNIFILADKYDIRFEDILSTHKQKLEERFNEIDSQKEGIK</sequence>
<dbReference type="PANTHER" id="PTHR42692">
    <property type="entry name" value="NUCLEOTIDE PYROPHOSPHOHYDROLASE"/>
    <property type="match status" value="1"/>
</dbReference>
<dbReference type="InterPro" id="IPR011411">
    <property type="entry name" value="MazG-related_YvdC"/>
</dbReference>
<dbReference type="InterPro" id="IPR047046">
    <property type="entry name" value="YpjD/YvdC"/>
</dbReference>
<dbReference type="PANTHER" id="PTHR42692:SF2">
    <property type="entry name" value="IG HYPOTHETICAL 16995"/>
    <property type="match status" value="1"/>
</dbReference>